<accession>A0A6J5F951</accession>
<reference evidence="1 2" key="1">
    <citation type="submission" date="2020-04" db="EMBL/GenBank/DDBJ databases">
        <authorList>
            <person name="De Canck E."/>
        </authorList>
    </citation>
    <scope>NUCLEOTIDE SEQUENCE [LARGE SCALE GENOMIC DNA]</scope>
    <source>
        <strain evidence="1 2">LMG 29542</strain>
    </source>
</reference>
<sequence>MVIFRGADHQKQLGAVEIRAAEFPERATDGIDHAGRHVGRAEAAVRRVVRRAVLLSEQAGQRLHLVASGEKRELLRVGRAQMGKTLFERR</sequence>
<gene>
    <name evidence="1" type="ORF">LMG29542_07706</name>
</gene>
<keyword evidence="2" id="KW-1185">Reference proteome</keyword>
<evidence type="ECO:0000313" key="1">
    <source>
        <dbReference type="EMBL" id="CAB3774301.1"/>
    </source>
</evidence>
<dbReference type="AlphaFoldDB" id="A0A6J5F951"/>
<organism evidence="1 2">
    <name type="scientific">Paraburkholderia humisilvae</name>
    <dbReference type="NCBI Taxonomy" id="627669"/>
    <lineage>
        <taxon>Bacteria</taxon>
        <taxon>Pseudomonadati</taxon>
        <taxon>Pseudomonadota</taxon>
        <taxon>Betaproteobacteria</taxon>
        <taxon>Burkholderiales</taxon>
        <taxon>Burkholderiaceae</taxon>
        <taxon>Paraburkholderia</taxon>
    </lineage>
</organism>
<evidence type="ECO:0000313" key="2">
    <source>
        <dbReference type="Proteomes" id="UP000494363"/>
    </source>
</evidence>
<dbReference type="EMBL" id="CADIKH010000107">
    <property type="protein sequence ID" value="CAB3774301.1"/>
    <property type="molecule type" value="Genomic_DNA"/>
</dbReference>
<proteinExistence type="predicted"/>
<protein>
    <submittedName>
        <fullName evidence="1">Uncharacterized protein</fullName>
    </submittedName>
</protein>
<name>A0A6J5F951_9BURK</name>
<dbReference type="Proteomes" id="UP000494363">
    <property type="component" value="Unassembled WGS sequence"/>
</dbReference>